<dbReference type="Proteomes" id="UP000784294">
    <property type="component" value="Unassembled WGS sequence"/>
</dbReference>
<reference evidence="3" key="1">
    <citation type="submission" date="2018-11" db="EMBL/GenBank/DDBJ databases">
        <authorList>
            <consortium name="Pathogen Informatics"/>
        </authorList>
    </citation>
    <scope>NUCLEOTIDE SEQUENCE</scope>
</reference>
<evidence type="ECO:0000313" key="4">
    <source>
        <dbReference type="Proteomes" id="UP000784294"/>
    </source>
</evidence>
<evidence type="ECO:0000256" key="1">
    <source>
        <dbReference type="SAM" id="MobiDB-lite"/>
    </source>
</evidence>
<feature type="compositionally biased region" description="Polar residues" evidence="1">
    <location>
        <begin position="129"/>
        <end position="148"/>
    </location>
</feature>
<protein>
    <submittedName>
        <fullName evidence="3">Uncharacterized protein</fullName>
    </submittedName>
</protein>
<feature type="compositionally biased region" description="Low complexity" evidence="1">
    <location>
        <begin position="327"/>
        <end position="340"/>
    </location>
</feature>
<feature type="compositionally biased region" description="Polar residues" evidence="1">
    <location>
        <begin position="353"/>
        <end position="368"/>
    </location>
</feature>
<organism evidence="3 4">
    <name type="scientific">Protopolystoma xenopodis</name>
    <dbReference type="NCBI Taxonomy" id="117903"/>
    <lineage>
        <taxon>Eukaryota</taxon>
        <taxon>Metazoa</taxon>
        <taxon>Spiralia</taxon>
        <taxon>Lophotrochozoa</taxon>
        <taxon>Platyhelminthes</taxon>
        <taxon>Monogenea</taxon>
        <taxon>Polyopisthocotylea</taxon>
        <taxon>Polystomatidea</taxon>
        <taxon>Polystomatidae</taxon>
        <taxon>Protopolystoma</taxon>
    </lineage>
</organism>
<feature type="compositionally biased region" description="Low complexity" evidence="1">
    <location>
        <begin position="65"/>
        <end position="80"/>
    </location>
</feature>
<accession>A0A3S5CJ06</accession>
<feature type="compositionally biased region" description="Polar residues" evidence="1">
    <location>
        <begin position="404"/>
        <end position="422"/>
    </location>
</feature>
<sequence>MPHPKHSTHILAQQQMLQQQLPPGQSQPLPSQQTTFLPASRGVHAPHSQLSQVAPSGQAQSSVPQSLSHLHSHNQQQQQQTPPSAPASIGLGMGRTGMPPQRGHMAAPPCGMGVSGGANGFIGQPVGPTGQSQGSSNTSVTGAMQPNADTCGVMPSETISSFGSGPGTIGLSMQSQQQLSTVTAQQQPPSVHQRYMLSNQSPQSCQMPQQQQRQQAHMTPGLGTSSVGSASTYLPGQPGQQSSQQQQQQQHQLHHPHLQHQAHHSGQTPPPPQLQQQHRHPSPAQQQHSQQPQFVHRGMVGHSGYASIPQYPTGPVPTGYAQVPTMHPQQQQQQQQHQPQRLGHPNQFPHRFSTGSQGYPPNQSQPSQYGMPVKPGIPGHIDGQTVGMAGSGVLATGPGGPCLSGSSQQPPSAGMSTSLTSTPGYLSAGQTLGGVGVGSAVPGQQIVGEPGLLVYSHGSSTASGVCVNLPTGMGMSGNSGGPVRGQFMQVSAAFDSTIDKGTTHMRQKLYLQDATTSTRRSALIKPIHIVFVYIFIHAYIHLPSCFLVFMCRKVSSVLSVRIDLISKISNKSLARESALCNQDLYIIVYM</sequence>
<evidence type="ECO:0000256" key="2">
    <source>
        <dbReference type="SAM" id="Phobius"/>
    </source>
</evidence>
<feature type="compositionally biased region" description="Basic residues" evidence="1">
    <location>
        <begin position="252"/>
        <end position="263"/>
    </location>
</feature>
<feature type="compositionally biased region" description="Low complexity" evidence="1">
    <location>
        <begin position="200"/>
        <end position="215"/>
    </location>
</feature>
<dbReference type="EMBL" id="CAAALY010013849">
    <property type="protein sequence ID" value="VEL12127.1"/>
    <property type="molecule type" value="Genomic_DNA"/>
</dbReference>
<feature type="compositionally biased region" description="Polar residues" evidence="1">
    <location>
        <begin position="48"/>
        <end position="64"/>
    </location>
</feature>
<keyword evidence="2" id="KW-1133">Transmembrane helix</keyword>
<feature type="compositionally biased region" description="Polar residues" evidence="1">
    <location>
        <begin position="222"/>
        <end position="232"/>
    </location>
</feature>
<gene>
    <name evidence="3" type="ORF">PXEA_LOCUS5567</name>
</gene>
<comment type="caution">
    <text evidence="3">The sequence shown here is derived from an EMBL/GenBank/DDBJ whole genome shotgun (WGS) entry which is preliminary data.</text>
</comment>
<feature type="compositionally biased region" description="Low complexity" evidence="1">
    <location>
        <begin position="234"/>
        <end position="251"/>
    </location>
</feature>
<evidence type="ECO:0000313" key="3">
    <source>
        <dbReference type="EMBL" id="VEL12127.1"/>
    </source>
</evidence>
<keyword evidence="2" id="KW-0472">Membrane</keyword>
<feature type="compositionally biased region" description="Low complexity" evidence="1">
    <location>
        <begin position="174"/>
        <end position="187"/>
    </location>
</feature>
<feature type="compositionally biased region" description="Low complexity" evidence="1">
    <location>
        <begin position="11"/>
        <end position="33"/>
    </location>
</feature>
<keyword evidence="4" id="KW-1185">Reference proteome</keyword>
<dbReference type="AlphaFoldDB" id="A0A3S5CJ06"/>
<name>A0A3S5CJ06_9PLAT</name>
<feature type="region of interest" description="Disordered" evidence="1">
    <location>
        <begin position="1"/>
        <end position="422"/>
    </location>
</feature>
<proteinExistence type="predicted"/>
<keyword evidence="2" id="KW-0812">Transmembrane</keyword>
<feature type="transmembrane region" description="Helical" evidence="2">
    <location>
        <begin position="530"/>
        <end position="551"/>
    </location>
</feature>
<feature type="compositionally biased region" description="Low complexity" evidence="1">
    <location>
        <begin position="282"/>
        <end position="293"/>
    </location>
</feature>